<evidence type="ECO:0000256" key="1">
    <source>
        <dbReference type="ARBA" id="ARBA00005964"/>
    </source>
</evidence>
<proteinExistence type="inferred from homology"/>
<dbReference type="EMBL" id="AWTV01000011">
    <property type="protein sequence ID" value="KIH86580.1"/>
    <property type="molecule type" value="Genomic_DNA"/>
</dbReference>
<dbReference type="InterPro" id="IPR046676">
    <property type="entry name" value="DUF6546"/>
</dbReference>
<dbReference type="PROSITE" id="PS00122">
    <property type="entry name" value="CARBOXYLESTERASE_B_1"/>
    <property type="match status" value="1"/>
</dbReference>
<dbReference type="InterPro" id="IPR002018">
    <property type="entry name" value="CarbesteraseB"/>
</dbReference>
<dbReference type="InterPro" id="IPR019826">
    <property type="entry name" value="Carboxylesterase_B_AS"/>
</dbReference>
<gene>
    <name evidence="6" type="ORF">SPBR_08069</name>
</gene>
<evidence type="ECO:0000256" key="2">
    <source>
        <dbReference type="ARBA" id="ARBA00022801"/>
    </source>
</evidence>
<evidence type="ECO:0000313" key="6">
    <source>
        <dbReference type="EMBL" id="KIH86580.1"/>
    </source>
</evidence>
<name>A0A0C2IHY1_9PEZI</name>
<feature type="region of interest" description="Disordered" evidence="3">
    <location>
        <begin position="523"/>
        <end position="572"/>
    </location>
</feature>
<evidence type="ECO:0000259" key="4">
    <source>
        <dbReference type="Pfam" id="PF00135"/>
    </source>
</evidence>
<dbReference type="Pfam" id="PF20183">
    <property type="entry name" value="DUF6546"/>
    <property type="match status" value="1"/>
</dbReference>
<keyword evidence="2" id="KW-0378">Hydrolase</keyword>
<dbReference type="VEuPathDB" id="FungiDB:SPBR_08069"/>
<keyword evidence="7" id="KW-1185">Reference proteome</keyword>
<dbReference type="GO" id="GO:0016787">
    <property type="term" value="F:hydrolase activity"/>
    <property type="evidence" value="ECO:0007669"/>
    <property type="project" value="UniProtKB-KW"/>
</dbReference>
<dbReference type="OrthoDB" id="6846267at2759"/>
<organism evidence="6 7">
    <name type="scientific">Sporothrix brasiliensis 5110</name>
    <dbReference type="NCBI Taxonomy" id="1398154"/>
    <lineage>
        <taxon>Eukaryota</taxon>
        <taxon>Fungi</taxon>
        <taxon>Dikarya</taxon>
        <taxon>Ascomycota</taxon>
        <taxon>Pezizomycotina</taxon>
        <taxon>Sordariomycetes</taxon>
        <taxon>Sordariomycetidae</taxon>
        <taxon>Ophiostomatales</taxon>
        <taxon>Ophiostomataceae</taxon>
        <taxon>Sporothrix</taxon>
    </lineage>
</organism>
<dbReference type="PANTHER" id="PTHR43142">
    <property type="entry name" value="CARBOXYLIC ESTER HYDROLASE"/>
    <property type="match status" value="1"/>
</dbReference>
<evidence type="ECO:0000256" key="3">
    <source>
        <dbReference type="SAM" id="MobiDB-lite"/>
    </source>
</evidence>
<dbReference type="HOGENOM" id="CLU_265751_0_0_1"/>
<dbReference type="GeneID" id="63681228"/>
<accession>A0A0C2IHY1</accession>
<feature type="compositionally biased region" description="Low complexity" evidence="3">
    <location>
        <begin position="526"/>
        <end position="539"/>
    </location>
</feature>
<dbReference type="PANTHER" id="PTHR43142:SF5">
    <property type="entry name" value="CARBOXYLIC ESTER HYDROLASE"/>
    <property type="match status" value="1"/>
</dbReference>
<dbReference type="AlphaFoldDB" id="A0A0C2IHY1"/>
<dbReference type="ESTHER" id="9pezi-a0a0c2ihy1">
    <property type="family name" value="Fungal_carboxylesterase_lipase"/>
</dbReference>
<evidence type="ECO:0000313" key="7">
    <source>
        <dbReference type="Proteomes" id="UP000031575"/>
    </source>
</evidence>
<dbReference type="Proteomes" id="UP000031575">
    <property type="component" value="Unassembled WGS sequence"/>
</dbReference>
<feature type="domain" description="DUF6546" evidence="5">
    <location>
        <begin position="287"/>
        <end position="476"/>
    </location>
</feature>
<dbReference type="Pfam" id="PF00135">
    <property type="entry name" value="COesterase"/>
    <property type="match status" value="1"/>
</dbReference>
<dbReference type="RefSeq" id="XP_040614590.1">
    <property type="nucleotide sequence ID" value="XM_040766307.1"/>
</dbReference>
<dbReference type="Gene3D" id="3.40.50.1820">
    <property type="entry name" value="alpha/beta hydrolase"/>
    <property type="match status" value="1"/>
</dbReference>
<feature type="domain" description="Carboxylesterase type B" evidence="4">
    <location>
        <begin position="732"/>
        <end position="1168"/>
    </location>
</feature>
<comment type="similarity">
    <text evidence="1">Belongs to the type-B carboxylesterase/lipase family.</text>
</comment>
<comment type="caution">
    <text evidence="6">The sequence shown here is derived from an EMBL/GenBank/DDBJ whole genome shotgun (WGS) entry which is preliminary data.</text>
</comment>
<dbReference type="SUPFAM" id="SSF53474">
    <property type="entry name" value="alpha/beta-Hydrolases"/>
    <property type="match status" value="1"/>
</dbReference>
<evidence type="ECO:0000259" key="5">
    <source>
        <dbReference type="Pfam" id="PF20183"/>
    </source>
</evidence>
<sequence>MSCLSWERFPPELRLLLLKHIAGPDPDPHQGPRHCSEAEAARRGRATGAKLHTYAWAPCAAVSREWQAFFERRTFASLALFNDDVGPFCAAVRRRADRLAYVGRLRLTIDLPGYTCEECGTDENAATLKRNNIVFTGVLWRLLRGLGTWTGPVSQERGLRLELGVRSISDGQHMWQEYRILHPYGTIRCGQDYWRYFRETRHLRKHSVQSSRHLRYRMRHGPPAAPIVQTLVMGRRFFRAMHPDTLHHLLHACFPGVQQVHLEPWRPLDAANFDTMERGYSRLLADLPPSLRCLNLFLESSHTLHRQFRGFDGEPVGLTALTFRRLRPQLGRQLATGSNNLAVINVAFLCNADDFFAAAAGLPAATHTWPRLATIVLTAPTLAPSSSPDAIVRLLRRAAAVAVRMPQLREVELWYVCCQNACTFSVTLAPLAPGGALAGTSRGAAPEAHLTLRSTWPLQAVLTNRVVGAWRTVTREWVRRTWPSADECRLDDCLVVTVETLQVSSSAMERGMDARMLVLTGSTLASNSNQKSSNSSRNSMPRATTGRGRRGRRGRRQGIGRSRAGGGGRLRADNEDLLTRALAIMREEESEENRRTAENSRRETIERFMHEAIDAAQGAEMAAEQATVARNEGRAEIAAGLVWSPGDAAAEARQEAETARAERERAVAARAEMRKYRPTLIEAESMEVQVSAAARAAQVAEKMAENMVAAAAAAAAAAKNEADYHLHHPQLGEVVGMARGDDIVQFRGLPFAAIPGRFRQATLLEQLPENPFDARQPGAYCPQPHMPFLEYWDGGPVSGSPEIAMPPMDEFACLNVDITAPRSAVESGNAGVPVLFFVHGGAYIGGSHSVQVARREVYDGTDLVRASVAAALPVVLVTCNYRLGPLGFLASEELAAFNAAHGEPVGNYGLHDQRQALAWCARFIGGFGGDAGAMTISGTSAGGSSVHFQSIYPGPRHFQRVIASSGTMVGIGPMPTSYQQKNFDAYMAKVGDDGTRRRRTRGRDALDMVRRLQQLPVDDMVTPVTTDIYYPVVDGEWIKGGHLQDLETPRSEDGNEPDLMIGACAYEPFADNHIRGKLFNLFASNGMVADASAFPSPRIANDYGLAAILETPSAAVAPWADFMADVAFRLPPLHIALRHRLASRVLVYNIEATNPYPNWPASYGRANHAISDLFLFNAAPDQVPAELRDGYGGAVAQIRSAWLRFCHSILPWPPLRTTDGTLGPIFTFQNGPAGRLSDTLEEAVGEQKATK</sequence>
<dbReference type="InterPro" id="IPR029058">
    <property type="entry name" value="AB_hydrolase_fold"/>
</dbReference>
<protein>
    <submittedName>
        <fullName evidence="6">Uncharacterized protein</fullName>
    </submittedName>
</protein>
<feature type="compositionally biased region" description="Basic residues" evidence="3">
    <location>
        <begin position="547"/>
        <end position="558"/>
    </location>
</feature>
<reference evidence="6 7" key="1">
    <citation type="journal article" date="2014" name="BMC Genomics">
        <title>Comparative genomics of the major fungal agents of human and animal Sporotrichosis: Sporothrix schenckii and Sporothrix brasiliensis.</title>
        <authorList>
            <person name="Teixeira M.M."/>
            <person name="de Almeida L.G."/>
            <person name="Kubitschek-Barreira P."/>
            <person name="Alves F.L."/>
            <person name="Kioshima E.S."/>
            <person name="Abadio A.K."/>
            <person name="Fernandes L."/>
            <person name="Derengowski L.S."/>
            <person name="Ferreira K.S."/>
            <person name="Souza R.C."/>
            <person name="Ruiz J.C."/>
            <person name="de Andrade N.C."/>
            <person name="Paes H.C."/>
            <person name="Nicola A.M."/>
            <person name="Albuquerque P."/>
            <person name="Gerber A.L."/>
            <person name="Martins V.P."/>
            <person name="Peconick L.D."/>
            <person name="Neto A.V."/>
            <person name="Chaucanez C.B."/>
            <person name="Silva P.A."/>
            <person name="Cunha O.L."/>
            <person name="de Oliveira F.F."/>
            <person name="dos Santos T.C."/>
            <person name="Barros A.L."/>
            <person name="Soares M.A."/>
            <person name="de Oliveira L.M."/>
            <person name="Marini M.M."/>
            <person name="Villalobos-Duno H."/>
            <person name="Cunha M.M."/>
            <person name="de Hoog S."/>
            <person name="da Silveira J.F."/>
            <person name="Henrissat B."/>
            <person name="Nino-Vega G.A."/>
            <person name="Cisalpino P.S."/>
            <person name="Mora-Montes H.M."/>
            <person name="Almeida S.R."/>
            <person name="Stajich J.E."/>
            <person name="Lopes-Bezerra L.M."/>
            <person name="Vasconcelos A.T."/>
            <person name="Felipe M.S."/>
        </authorList>
    </citation>
    <scope>NUCLEOTIDE SEQUENCE [LARGE SCALE GENOMIC DNA]</scope>
    <source>
        <strain evidence="6 7">5110</strain>
    </source>
</reference>